<evidence type="ECO:0000256" key="7">
    <source>
        <dbReference type="ARBA" id="ARBA00022989"/>
    </source>
</evidence>
<dbReference type="RefSeq" id="WP_027825385.1">
    <property type="nucleotide sequence ID" value="NZ_AZFB01000003.1"/>
</dbReference>
<gene>
    <name evidence="13" type="ORF">FC23_GL000644</name>
</gene>
<evidence type="ECO:0000256" key="6">
    <source>
        <dbReference type="ARBA" id="ARBA00022984"/>
    </source>
</evidence>
<organism evidence="13 14">
    <name type="scientific">Lactobacillus psittaci DSM 15354</name>
    <dbReference type="NCBI Taxonomy" id="1122152"/>
    <lineage>
        <taxon>Bacteria</taxon>
        <taxon>Bacillati</taxon>
        <taxon>Bacillota</taxon>
        <taxon>Bacilli</taxon>
        <taxon>Lactobacillales</taxon>
        <taxon>Lactobacillaceae</taxon>
        <taxon>Lactobacillus</taxon>
    </lineage>
</organism>
<comment type="similarity">
    <text evidence="2">Belongs to the transpeptidase family.</text>
</comment>
<evidence type="ECO:0000256" key="1">
    <source>
        <dbReference type="ARBA" id="ARBA00004162"/>
    </source>
</evidence>
<keyword evidence="3" id="KW-1003">Cell membrane</keyword>
<evidence type="ECO:0000259" key="11">
    <source>
        <dbReference type="Pfam" id="PF00905"/>
    </source>
</evidence>
<dbReference type="Proteomes" id="UP000051931">
    <property type="component" value="Unassembled WGS sequence"/>
</dbReference>
<dbReference type="PANTHER" id="PTHR30627">
    <property type="entry name" value="PEPTIDOGLYCAN D,D-TRANSPEPTIDASE"/>
    <property type="match status" value="1"/>
</dbReference>
<evidence type="ECO:0000256" key="8">
    <source>
        <dbReference type="ARBA" id="ARBA00023136"/>
    </source>
</evidence>
<keyword evidence="14" id="KW-1185">Reference proteome</keyword>
<evidence type="ECO:0000256" key="5">
    <source>
        <dbReference type="ARBA" id="ARBA00022960"/>
    </source>
</evidence>
<evidence type="ECO:0000259" key="12">
    <source>
        <dbReference type="Pfam" id="PF03717"/>
    </source>
</evidence>
<dbReference type="PATRIC" id="fig|1122152.4.peg.656"/>
<dbReference type="OrthoDB" id="9770103at2"/>
<dbReference type="GO" id="GO:0071555">
    <property type="term" value="P:cell wall organization"/>
    <property type="evidence" value="ECO:0007669"/>
    <property type="project" value="UniProtKB-KW"/>
</dbReference>
<dbReference type="GO" id="GO:0008360">
    <property type="term" value="P:regulation of cell shape"/>
    <property type="evidence" value="ECO:0007669"/>
    <property type="project" value="UniProtKB-KW"/>
</dbReference>
<dbReference type="PANTHER" id="PTHR30627:SF2">
    <property type="entry name" value="PEPTIDOGLYCAN D,D-TRANSPEPTIDASE MRDA"/>
    <property type="match status" value="1"/>
</dbReference>
<feature type="domain" description="Penicillin-binding protein transpeptidase" evidence="11">
    <location>
        <begin position="356"/>
        <end position="694"/>
    </location>
</feature>
<dbReference type="InterPro" id="IPR012338">
    <property type="entry name" value="Beta-lactam/transpept-like"/>
</dbReference>
<keyword evidence="4 10" id="KW-0812">Transmembrane</keyword>
<dbReference type="Gene3D" id="3.90.1310.10">
    <property type="entry name" value="Penicillin-binding protein 2a (Domain 2)"/>
    <property type="match status" value="1"/>
</dbReference>
<dbReference type="InterPro" id="IPR036138">
    <property type="entry name" value="PBP_dimer_sf"/>
</dbReference>
<dbReference type="STRING" id="1122152.GCA_000425905_00076"/>
<protein>
    <submittedName>
        <fullName evidence="13">Penicillin binding protein, transpeptidase domain</fullName>
    </submittedName>
</protein>
<evidence type="ECO:0000256" key="3">
    <source>
        <dbReference type="ARBA" id="ARBA00022475"/>
    </source>
</evidence>
<dbReference type="eggNOG" id="COG0768">
    <property type="taxonomic scope" value="Bacteria"/>
</dbReference>
<dbReference type="InterPro" id="IPR050515">
    <property type="entry name" value="Beta-lactam/transpept"/>
</dbReference>
<dbReference type="Gene3D" id="3.40.710.10">
    <property type="entry name" value="DD-peptidase/beta-lactamase superfamily"/>
    <property type="match status" value="1"/>
</dbReference>
<dbReference type="Pfam" id="PF00905">
    <property type="entry name" value="Transpeptidase"/>
    <property type="match status" value="1"/>
</dbReference>
<dbReference type="EMBL" id="AZFB01000003">
    <property type="protein sequence ID" value="KRL63404.1"/>
    <property type="molecule type" value="Genomic_DNA"/>
</dbReference>
<keyword evidence="8 10" id="KW-0472">Membrane</keyword>
<keyword evidence="7 10" id="KW-1133">Transmembrane helix</keyword>
<evidence type="ECO:0000313" key="13">
    <source>
        <dbReference type="EMBL" id="KRL63404.1"/>
    </source>
</evidence>
<dbReference type="SUPFAM" id="SSF56519">
    <property type="entry name" value="Penicillin binding protein dimerisation domain"/>
    <property type="match status" value="1"/>
</dbReference>
<keyword evidence="5" id="KW-0133">Cell shape</keyword>
<reference evidence="13 14" key="1">
    <citation type="journal article" date="2015" name="Genome Announc.">
        <title>Expanding the biotechnology potential of lactobacilli through comparative genomics of 213 strains and associated genera.</title>
        <authorList>
            <person name="Sun Z."/>
            <person name="Harris H.M."/>
            <person name="McCann A."/>
            <person name="Guo C."/>
            <person name="Argimon S."/>
            <person name="Zhang W."/>
            <person name="Yang X."/>
            <person name="Jeffery I.B."/>
            <person name="Cooney J.C."/>
            <person name="Kagawa T.F."/>
            <person name="Liu W."/>
            <person name="Song Y."/>
            <person name="Salvetti E."/>
            <person name="Wrobel A."/>
            <person name="Rasinkangas P."/>
            <person name="Parkhill J."/>
            <person name="Rea M.C."/>
            <person name="O'Sullivan O."/>
            <person name="Ritari J."/>
            <person name="Douillard F.P."/>
            <person name="Paul Ross R."/>
            <person name="Yang R."/>
            <person name="Briner A.E."/>
            <person name="Felis G.E."/>
            <person name="de Vos W.M."/>
            <person name="Barrangou R."/>
            <person name="Klaenhammer T.R."/>
            <person name="Caufield P.W."/>
            <person name="Cui Y."/>
            <person name="Zhang H."/>
            <person name="O'Toole P.W."/>
        </authorList>
    </citation>
    <scope>NUCLEOTIDE SEQUENCE [LARGE SCALE GENOMIC DNA]</scope>
    <source>
        <strain evidence="13 14">DSM 15354</strain>
    </source>
</reference>
<dbReference type="Pfam" id="PF03717">
    <property type="entry name" value="PBP_dimer"/>
    <property type="match status" value="1"/>
</dbReference>
<accession>A0A0R1S324</accession>
<name>A0A0R1S324_9LACO</name>
<dbReference type="SUPFAM" id="SSF56601">
    <property type="entry name" value="beta-lactamase/transpeptidase-like"/>
    <property type="match status" value="1"/>
</dbReference>
<feature type="transmembrane region" description="Helical" evidence="10">
    <location>
        <begin position="21"/>
        <end position="44"/>
    </location>
</feature>
<comment type="caution">
    <text evidence="13">The sequence shown here is derived from an EMBL/GenBank/DDBJ whole genome shotgun (WGS) entry which is preliminary data.</text>
</comment>
<evidence type="ECO:0000256" key="9">
    <source>
        <dbReference type="ARBA" id="ARBA00023316"/>
    </source>
</evidence>
<dbReference type="AlphaFoldDB" id="A0A0R1S324"/>
<dbReference type="InterPro" id="IPR005311">
    <property type="entry name" value="PBP_dimer"/>
</dbReference>
<evidence type="ECO:0000256" key="2">
    <source>
        <dbReference type="ARBA" id="ARBA00007171"/>
    </source>
</evidence>
<dbReference type="InterPro" id="IPR001460">
    <property type="entry name" value="PCN-bd_Tpept"/>
</dbReference>
<feature type="domain" description="Penicillin-binding protein dimerisation" evidence="12">
    <location>
        <begin position="69"/>
        <end position="308"/>
    </location>
</feature>
<dbReference type="Gene3D" id="1.10.10.1230">
    <property type="entry name" value="Penicillin-binding protein, N-terminal non-catalytic domain, head sub-domain"/>
    <property type="match status" value="1"/>
</dbReference>
<evidence type="ECO:0000313" key="14">
    <source>
        <dbReference type="Proteomes" id="UP000051931"/>
    </source>
</evidence>
<dbReference type="GO" id="GO:0009252">
    <property type="term" value="P:peptidoglycan biosynthetic process"/>
    <property type="evidence" value="ECO:0007669"/>
    <property type="project" value="UniProtKB-KW"/>
</dbReference>
<evidence type="ECO:0000256" key="4">
    <source>
        <dbReference type="ARBA" id="ARBA00022692"/>
    </source>
</evidence>
<evidence type="ECO:0000256" key="10">
    <source>
        <dbReference type="SAM" id="Phobius"/>
    </source>
</evidence>
<comment type="subcellular location">
    <subcellularLocation>
        <location evidence="1">Cell membrane</location>
        <topology evidence="1">Single-pass membrane protein</topology>
    </subcellularLocation>
</comment>
<dbReference type="GO" id="GO:0008658">
    <property type="term" value="F:penicillin binding"/>
    <property type="evidence" value="ECO:0007669"/>
    <property type="project" value="InterPro"/>
</dbReference>
<dbReference type="GO" id="GO:0005886">
    <property type="term" value="C:plasma membrane"/>
    <property type="evidence" value="ECO:0007669"/>
    <property type="project" value="UniProtKB-SubCell"/>
</dbReference>
<sequence length="706" mass="77275">MDFFKKNKNNQTSKRKAAETPIRVKVILGFIFVLFALLIVQLGYLQLIYGSRFHAEVQKTDDTVISGAVPRGVMYDDKGRVLVGNKANNAITYTKSLSTTTKQEYNISNALSKYITISNEKPTDQQLAQYYLADSKNYAKEVAKLPRSKRYNSDGSEVSSSAIYQTLENKVANEKRHYTTKQKTAALIFNKIAGAYTLSTIYVKNQKLTDREVALVGEHLSELPGVGIGTDWERYYPNGSSIKSIIGSVSTEKAGLPSDDLKYYLALGYSRNDRVGTSYLEKEYESLLKGTKSKSKVTTKSNNQVQQTKTVYKGQAGASLVLTIDSKYQAKVQKTLKSVYASAVSSGAASLSSGAYAIAMDPNTGAIKAVAGLSHDPDTGKTTDNALGVINQAFVMGSAVKGAQVAGGLINHVITPSNTVLPDTPIYLPGSPVKKSVYPVGTFSSLDAQTALEVSSNIYMMQLTLRWIKASYSPHTYIKMPKNAFDILRRNFNMFGLGQKTGVDLPGEISGIQGKSYNSSGQLLTGSVLDLSYGNYDAYTPIQMAQYISTIANGGYRMQPYLVQSVGKTNSSGNKVLINYNKKANAQLRIPWTTSELNVIRTGMYRVVHGSNAWGTAHTLKSVKPTMAGKTGTAETFYYDPKHPNSTKVHELINATFVGFAPYKNPKLAIVVVFPGLDPNMEGTYTLQVAKEMVQDYFKLNKYAEN</sequence>
<keyword evidence="6" id="KW-0573">Peptidoglycan synthesis</keyword>
<dbReference type="GO" id="GO:0071972">
    <property type="term" value="F:peptidoglycan L,D-transpeptidase activity"/>
    <property type="evidence" value="ECO:0007669"/>
    <property type="project" value="TreeGrafter"/>
</dbReference>
<proteinExistence type="inferred from homology"/>
<keyword evidence="9" id="KW-0961">Cell wall biogenesis/degradation</keyword>